<feature type="domain" description="TonB-dependent receptor plug" evidence="14">
    <location>
        <begin position="127"/>
        <end position="237"/>
    </location>
</feature>
<feature type="region of interest" description="Disordered" evidence="12">
    <location>
        <begin position="650"/>
        <end position="692"/>
    </location>
</feature>
<dbReference type="Pfam" id="PF00593">
    <property type="entry name" value="TonB_dep_Rec_b-barrel"/>
    <property type="match status" value="1"/>
</dbReference>
<dbReference type="InterPro" id="IPR036942">
    <property type="entry name" value="Beta-barrel_TonB_sf"/>
</dbReference>
<evidence type="ECO:0000256" key="4">
    <source>
        <dbReference type="ARBA" id="ARBA00022496"/>
    </source>
</evidence>
<keyword evidence="16" id="KW-1185">Reference proteome</keyword>
<dbReference type="InterPro" id="IPR000531">
    <property type="entry name" value="Beta-barrel_TonB"/>
</dbReference>
<evidence type="ECO:0000256" key="9">
    <source>
        <dbReference type="ARBA" id="ARBA00023136"/>
    </source>
</evidence>
<dbReference type="InterPro" id="IPR039426">
    <property type="entry name" value="TonB-dep_rcpt-like"/>
</dbReference>
<feature type="compositionally biased region" description="Low complexity" evidence="12">
    <location>
        <begin position="82"/>
        <end position="93"/>
    </location>
</feature>
<sequence>MLPSMAQAQAEDDGSAVSSDAATAETEGAGSTAASDSLEAETGQDASQTTSDDDSSVVLDSMVVEAPEDPPPVQNRKPAPGPSRSVAASSRRPAPSPVPAEAPVALTTPESELATADTTLTSNFDLLRDFPGSATIVDQSQLQSEQIWTLRDLSGSAPNFTAFDGGGNRMTNLSVRGVREQSYQSAPEILPSVAYYIDDVPSLTTLGRVTVFNNIGSIAIEKGPQNTGYGMSMAGGVIDIRSPDPTETASAYIDGSYGNYDAHELTAGISTPIFKDVLYLSADGVWMGRDGFYDNIAFGGDPYGDKSALGGRVRLTAKPWENVTIDYQYQREDFRDQADPYIYMPLTNPDPFVVNFDRPGHDDITQDLQSLRVKADLEAFDFMSVTAYRQSTWDYLADAIQYGPLYADFLGVGLEDVNSFTQEFRVASNTDPSQLGWSGGMFFAHTTMDYEGGFLFNDGTPAGAPTLAETDSRDFAAYGEVSAPVTTAIRVLGGIRYAWAGREGSNEFAPPFITRGEEEFGEVLPSVSVVYSSNPNISYFGKYARAFKPGGFNARTYAFDPYSFEYGEETSDNFEVGVKTLSFAGTLEVNGSIFYSKFHDYQDLTQLSPTTFGISNADTARSYGAEIDAAYQLTQASSCSVPSATRMQSTTPSIRCSGISVGTRSASRRSSRPRTVSSTRPRRGSTAWREPGRPAATISMMRTRLSRIPTRWSI</sequence>
<evidence type="ECO:0000256" key="11">
    <source>
        <dbReference type="RuleBase" id="RU003357"/>
    </source>
</evidence>
<dbReference type="Proteomes" id="UP000094172">
    <property type="component" value="Unassembled WGS sequence"/>
</dbReference>
<dbReference type="STRING" id="1774970.AUC70_05765"/>
<reference evidence="15 16" key="1">
    <citation type="journal article" date="2016" name="Environ. Microbiol.">
        <title>New Methyloceanibacter diversity from North Sea sediments includes methanotroph containing solely the soluble methane monooxygenase.</title>
        <authorList>
            <person name="Vekeman B."/>
            <person name="Kerckhof F.M."/>
            <person name="Cremers G."/>
            <person name="de Vos P."/>
            <person name="Vandamme P."/>
            <person name="Boon N."/>
            <person name="Op den Camp H.J."/>
            <person name="Heylen K."/>
        </authorList>
    </citation>
    <scope>NUCLEOTIDE SEQUENCE [LARGE SCALE GENOMIC DNA]</scope>
    <source>
        <strain evidence="15 16">R-67176</strain>
    </source>
</reference>
<dbReference type="InterPro" id="IPR012910">
    <property type="entry name" value="Plug_dom"/>
</dbReference>
<keyword evidence="8 11" id="KW-0798">TonB box</keyword>
<evidence type="ECO:0000256" key="7">
    <source>
        <dbReference type="ARBA" id="ARBA00023065"/>
    </source>
</evidence>
<comment type="similarity">
    <text evidence="11">Belongs to the TonB-dependent receptor family.</text>
</comment>
<accession>A0A1E3VNT6</accession>
<keyword evidence="9 11" id="KW-0472">Membrane</keyword>
<dbReference type="PANTHER" id="PTHR32552">
    <property type="entry name" value="FERRICHROME IRON RECEPTOR-RELATED"/>
    <property type="match status" value="1"/>
</dbReference>
<keyword evidence="7" id="KW-0406">Ion transport</keyword>
<feature type="region of interest" description="Disordered" evidence="12">
    <location>
        <begin position="1"/>
        <end position="102"/>
    </location>
</feature>
<keyword evidence="6" id="KW-0408">Iron</keyword>
<evidence type="ECO:0000256" key="5">
    <source>
        <dbReference type="ARBA" id="ARBA00022692"/>
    </source>
</evidence>
<evidence type="ECO:0000256" key="8">
    <source>
        <dbReference type="ARBA" id="ARBA00023077"/>
    </source>
</evidence>
<evidence type="ECO:0008006" key="17">
    <source>
        <dbReference type="Google" id="ProtNLM"/>
    </source>
</evidence>
<keyword evidence="3" id="KW-1134">Transmembrane beta strand</keyword>
<comment type="caution">
    <text evidence="15">The sequence shown here is derived from an EMBL/GenBank/DDBJ whole genome shotgun (WGS) entry which is preliminary data.</text>
</comment>
<evidence type="ECO:0000313" key="16">
    <source>
        <dbReference type="Proteomes" id="UP000094172"/>
    </source>
</evidence>
<feature type="compositionally biased region" description="Low complexity" evidence="12">
    <location>
        <begin position="21"/>
        <end position="35"/>
    </location>
</feature>
<evidence type="ECO:0000259" key="13">
    <source>
        <dbReference type="Pfam" id="PF00593"/>
    </source>
</evidence>
<evidence type="ECO:0000313" key="15">
    <source>
        <dbReference type="EMBL" id="ODR95205.1"/>
    </source>
</evidence>
<comment type="subcellular location">
    <subcellularLocation>
        <location evidence="1">Cell outer membrane</location>
        <topology evidence="1">Multi-pass membrane protein</topology>
    </subcellularLocation>
</comment>
<dbReference type="EMBL" id="LPWE01000011">
    <property type="protein sequence ID" value="ODR95205.1"/>
    <property type="molecule type" value="Genomic_DNA"/>
</dbReference>
<evidence type="ECO:0000256" key="6">
    <source>
        <dbReference type="ARBA" id="ARBA00023004"/>
    </source>
</evidence>
<dbReference type="Pfam" id="PF07715">
    <property type="entry name" value="Plug"/>
    <property type="match status" value="1"/>
</dbReference>
<keyword evidence="4" id="KW-0410">Iron transport</keyword>
<dbReference type="GO" id="GO:0009279">
    <property type="term" value="C:cell outer membrane"/>
    <property type="evidence" value="ECO:0007669"/>
    <property type="project" value="UniProtKB-SubCell"/>
</dbReference>
<gene>
    <name evidence="15" type="ORF">AUC70_05765</name>
</gene>
<feature type="domain" description="TonB-dependent receptor-like beta-barrel" evidence="13">
    <location>
        <begin position="325"/>
        <end position="634"/>
    </location>
</feature>
<keyword evidence="2" id="KW-0813">Transport</keyword>
<evidence type="ECO:0000256" key="3">
    <source>
        <dbReference type="ARBA" id="ARBA00022452"/>
    </source>
</evidence>
<dbReference type="SUPFAM" id="SSF56935">
    <property type="entry name" value="Porins"/>
    <property type="match status" value="1"/>
</dbReference>
<keyword evidence="10" id="KW-0998">Cell outer membrane</keyword>
<evidence type="ECO:0000256" key="12">
    <source>
        <dbReference type="SAM" id="MobiDB-lite"/>
    </source>
</evidence>
<evidence type="ECO:0000256" key="1">
    <source>
        <dbReference type="ARBA" id="ARBA00004571"/>
    </source>
</evidence>
<evidence type="ECO:0000259" key="14">
    <source>
        <dbReference type="Pfam" id="PF07715"/>
    </source>
</evidence>
<keyword evidence="5" id="KW-0812">Transmembrane</keyword>
<organism evidence="15 16">
    <name type="scientific">Methyloceanibacter stevinii</name>
    <dbReference type="NCBI Taxonomy" id="1774970"/>
    <lineage>
        <taxon>Bacteria</taxon>
        <taxon>Pseudomonadati</taxon>
        <taxon>Pseudomonadota</taxon>
        <taxon>Alphaproteobacteria</taxon>
        <taxon>Hyphomicrobiales</taxon>
        <taxon>Hyphomicrobiaceae</taxon>
        <taxon>Methyloceanibacter</taxon>
    </lineage>
</organism>
<dbReference type="PANTHER" id="PTHR32552:SF81">
    <property type="entry name" value="TONB-DEPENDENT OUTER MEMBRANE RECEPTOR"/>
    <property type="match status" value="1"/>
</dbReference>
<proteinExistence type="inferred from homology"/>
<name>A0A1E3VNT6_9HYPH</name>
<dbReference type="AlphaFoldDB" id="A0A1E3VNT6"/>
<evidence type="ECO:0000256" key="2">
    <source>
        <dbReference type="ARBA" id="ARBA00022448"/>
    </source>
</evidence>
<evidence type="ECO:0000256" key="10">
    <source>
        <dbReference type="ARBA" id="ARBA00023237"/>
    </source>
</evidence>
<dbReference type="GO" id="GO:0006826">
    <property type="term" value="P:iron ion transport"/>
    <property type="evidence" value="ECO:0007669"/>
    <property type="project" value="UniProtKB-KW"/>
</dbReference>
<protein>
    <recommendedName>
        <fullName evidence="17">TonB-dependent receptor plug domain-containing protein</fullName>
    </recommendedName>
</protein>
<dbReference type="Gene3D" id="2.40.170.20">
    <property type="entry name" value="TonB-dependent receptor, beta-barrel domain"/>
    <property type="match status" value="1"/>
</dbReference>